<dbReference type="EC" id="2.3.1.51" evidence="4"/>
<comment type="domain">
    <text evidence="4">The HXXXXD motif is essential for acyltransferase activity and may constitute the binding site for the phosphate moiety of the glycerol-3-phosphate.</text>
</comment>
<dbReference type="SUPFAM" id="SSF69593">
    <property type="entry name" value="Glycerol-3-phosphate (1)-acyltransferase"/>
    <property type="match status" value="1"/>
</dbReference>
<reference evidence="6" key="1">
    <citation type="submission" date="2020-10" db="EMBL/GenBank/DDBJ databases">
        <authorList>
            <person name="Gilroy R."/>
        </authorList>
    </citation>
    <scope>NUCLEOTIDE SEQUENCE</scope>
    <source>
        <strain evidence="6">CHK181-108</strain>
    </source>
</reference>
<name>A0A9D1H3Q0_9FIRM</name>
<keyword evidence="4" id="KW-0594">Phospholipid biosynthesis</keyword>
<reference evidence="6" key="2">
    <citation type="journal article" date="2021" name="PeerJ">
        <title>Extensive microbial diversity within the chicken gut microbiome revealed by metagenomics and culture.</title>
        <authorList>
            <person name="Gilroy R."/>
            <person name="Ravi A."/>
            <person name="Getino M."/>
            <person name="Pursley I."/>
            <person name="Horton D.L."/>
            <person name="Alikhan N.F."/>
            <person name="Baker D."/>
            <person name="Gharbi K."/>
            <person name="Hall N."/>
            <person name="Watson M."/>
            <person name="Adriaenssens E.M."/>
            <person name="Foster-Nyarko E."/>
            <person name="Jarju S."/>
            <person name="Secka A."/>
            <person name="Antonio M."/>
            <person name="Oren A."/>
            <person name="Chaudhuri R.R."/>
            <person name="La Ragione R."/>
            <person name="Hildebrand F."/>
            <person name="Pallen M.J."/>
        </authorList>
    </citation>
    <scope>NUCLEOTIDE SEQUENCE</scope>
    <source>
        <strain evidence="6">CHK181-108</strain>
    </source>
</reference>
<sequence length="197" mass="21771">MLYGFAKVLVHCVLAAAFRVRVTGKENVPADGAFILAVNHKSNFDPVVAAVYCPRKLTFMAKEELFENPLFGGLIKRLGAFPISRGRGDVGAIKSAFSILKSGNVLLMFPQGRRMKNGARGTAQTGVAMIAHKMKVPVVPMCISGKYGFMKKINITFGKPLEFTEFYNKKLDSEELRALAEKVLDNILIHDTEVYEK</sequence>
<keyword evidence="4" id="KW-0444">Lipid biosynthesis</keyword>
<evidence type="ECO:0000256" key="2">
    <source>
        <dbReference type="ARBA" id="ARBA00022679"/>
    </source>
</evidence>
<dbReference type="InterPro" id="IPR004552">
    <property type="entry name" value="AGP_acyltrans"/>
</dbReference>
<dbReference type="AlphaFoldDB" id="A0A9D1H3Q0"/>
<dbReference type="NCBIfam" id="TIGR00530">
    <property type="entry name" value="AGP_acyltrn"/>
    <property type="match status" value="1"/>
</dbReference>
<keyword evidence="3 4" id="KW-0012">Acyltransferase</keyword>
<feature type="domain" description="Phospholipid/glycerol acyltransferase" evidence="5">
    <location>
        <begin position="34"/>
        <end position="146"/>
    </location>
</feature>
<comment type="similarity">
    <text evidence="1 4">Belongs to the 1-acyl-sn-glycerol-3-phosphate acyltransferase family.</text>
</comment>
<evidence type="ECO:0000256" key="4">
    <source>
        <dbReference type="RuleBase" id="RU361267"/>
    </source>
</evidence>
<dbReference type="Pfam" id="PF01553">
    <property type="entry name" value="Acyltransferase"/>
    <property type="match status" value="1"/>
</dbReference>
<keyword evidence="2 4" id="KW-0808">Transferase</keyword>
<dbReference type="PANTHER" id="PTHR10434:SF11">
    <property type="entry name" value="1-ACYL-SN-GLYCEROL-3-PHOSPHATE ACYLTRANSFERASE"/>
    <property type="match status" value="1"/>
</dbReference>
<comment type="catalytic activity">
    <reaction evidence="4">
        <text>a 1-acyl-sn-glycero-3-phosphate + an acyl-CoA = a 1,2-diacyl-sn-glycero-3-phosphate + CoA</text>
        <dbReference type="Rhea" id="RHEA:19709"/>
        <dbReference type="ChEBI" id="CHEBI:57287"/>
        <dbReference type="ChEBI" id="CHEBI:57970"/>
        <dbReference type="ChEBI" id="CHEBI:58342"/>
        <dbReference type="ChEBI" id="CHEBI:58608"/>
        <dbReference type="EC" id="2.3.1.51"/>
    </reaction>
</comment>
<proteinExistence type="inferred from homology"/>
<comment type="caution">
    <text evidence="6">The sequence shown here is derived from an EMBL/GenBank/DDBJ whole genome shotgun (WGS) entry which is preliminary data.</text>
</comment>
<keyword evidence="4" id="KW-1208">Phospholipid metabolism</keyword>
<dbReference type="CDD" id="cd07989">
    <property type="entry name" value="LPLAT_AGPAT-like"/>
    <property type="match status" value="1"/>
</dbReference>
<dbReference type="SMART" id="SM00563">
    <property type="entry name" value="PlsC"/>
    <property type="match status" value="1"/>
</dbReference>
<evidence type="ECO:0000313" key="7">
    <source>
        <dbReference type="Proteomes" id="UP000824165"/>
    </source>
</evidence>
<dbReference type="PANTHER" id="PTHR10434">
    <property type="entry name" value="1-ACYL-SN-GLYCEROL-3-PHOSPHATE ACYLTRANSFERASE"/>
    <property type="match status" value="1"/>
</dbReference>
<accession>A0A9D1H3Q0</accession>
<dbReference type="InterPro" id="IPR002123">
    <property type="entry name" value="Plipid/glycerol_acylTrfase"/>
</dbReference>
<evidence type="ECO:0000256" key="3">
    <source>
        <dbReference type="ARBA" id="ARBA00023315"/>
    </source>
</evidence>
<evidence type="ECO:0000259" key="5">
    <source>
        <dbReference type="SMART" id="SM00563"/>
    </source>
</evidence>
<gene>
    <name evidence="6" type="ORF">IAA60_07800</name>
</gene>
<evidence type="ECO:0000313" key="6">
    <source>
        <dbReference type="EMBL" id="HIT85790.1"/>
    </source>
</evidence>
<dbReference type="EMBL" id="DVLU01000079">
    <property type="protein sequence ID" value="HIT85790.1"/>
    <property type="molecule type" value="Genomic_DNA"/>
</dbReference>
<dbReference type="GO" id="GO:0016020">
    <property type="term" value="C:membrane"/>
    <property type="evidence" value="ECO:0007669"/>
    <property type="project" value="InterPro"/>
</dbReference>
<organism evidence="6 7">
    <name type="scientific">Candidatus Ornithomonoglobus intestinigallinarum</name>
    <dbReference type="NCBI Taxonomy" id="2840894"/>
    <lineage>
        <taxon>Bacteria</taxon>
        <taxon>Bacillati</taxon>
        <taxon>Bacillota</taxon>
        <taxon>Clostridia</taxon>
        <taxon>Candidatus Ornithomonoglobus</taxon>
    </lineage>
</organism>
<evidence type="ECO:0000256" key="1">
    <source>
        <dbReference type="ARBA" id="ARBA00008655"/>
    </source>
</evidence>
<dbReference type="GO" id="GO:0006654">
    <property type="term" value="P:phosphatidic acid biosynthetic process"/>
    <property type="evidence" value="ECO:0007669"/>
    <property type="project" value="TreeGrafter"/>
</dbReference>
<protein>
    <recommendedName>
        <fullName evidence="4">1-acyl-sn-glycerol-3-phosphate acyltransferase</fullName>
        <ecNumber evidence="4">2.3.1.51</ecNumber>
    </recommendedName>
</protein>
<dbReference type="Proteomes" id="UP000824165">
    <property type="component" value="Unassembled WGS sequence"/>
</dbReference>
<dbReference type="GO" id="GO:0003841">
    <property type="term" value="F:1-acylglycerol-3-phosphate O-acyltransferase activity"/>
    <property type="evidence" value="ECO:0007669"/>
    <property type="project" value="UniProtKB-UniRule"/>
</dbReference>
<keyword evidence="4" id="KW-0443">Lipid metabolism</keyword>